<reference evidence="3 5" key="1">
    <citation type="journal article" date="2011" name="Science">
        <title>Comparative functional genomics of the fission yeasts.</title>
        <authorList>
            <person name="Rhind N."/>
            <person name="Chen Z."/>
            <person name="Yassour M."/>
            <person name="Thompson D.A."/>
            <person name="Haas B.J."/>
            <person name="Habib N."/>
            <person name="Wapinski I."/>
            <person name="Roy S."/>
            <person name="Lin M.F."/>
            <person name="Heiman D.I."/>
            <person name="Young S.K."/>
            <person name="Furuya K."/>
            <person name="Guo Y."/>
            <person name="Pidoux A."/>
            <person name="Chen H.M."/>
            <person name="Robbertse B."/>
            <person name="Goldberg J.M."/>
            <person name="Aoki K."/>
            <person name="Bayne E.H."/>
            <person name="Berlin A.M."/>
            <person name="Desjardins C.A."/>
            <person name="Dobbs E."/>
            <person name="Dukaj L."/>
            <person name="Fan L."/>
            <person name="FitzGerald M.G."/>
            <person name="French C."/>
            <person name="Gujja S."/>
            <person name="Hansen K."/>
            <person name="Keifenheim D."/>
            <person name="Levin J.Z."/>
            <person name="Mosher R.A."/>
            <person name="Mueller C.A."/>
            <person name="Pfiffner J."/>
            <person name="Priest M."/>
            <person name="Russ C."/>
            <person name="Smialowska A."/>
            <person name="Swoboda P."/>
            <person name="Sykes S.M."/>
            <person name="Vaughn M."/>
            <person name="Vengrova S."/>
            <person name="Yoder R."/>
            <person name="Zeng Q."/>
            <person name="Allshire R."/>
            <person name="Baulcombe D."/>
            <person name="Birren B.W."/>
            <person name="Brown W."/>
            <person name="Ekwall K."/>
            <person name="Kellis M."/>
            <person name="Leatherwood J."/>
            <person name="Levin H."/>
            <person name="Margalit H."/>
            <person name="Martienssen R."/>
            <person name="Nieduszynski C.A."/>
            <person name="Spatafora J.W."/>
            <person name="Friedman N."/>
            <person name="Dalgaard J.Z."/>
            <person name="Baumann P."/>
            <person name="Niki H."/>
            <person name="Regev A."/>
            <person name="Nusbaum C."/>
        </authorList>
    </citation>
    <scope>NUCLEOTIDE SEQUENCE [LARGE SCALE GENOMIC DNA]</scope>
    <source>
        <strain evidence="5">yFS275 / FY16936</strain>
    </source>
</reference>
<dbReference type="VEuPathDB" id="FungiDB:SJAG_00973"/>
<dbReference type="OrthoDB" id="10264655at2759"/>
<dbReference type="JaponicusDB" id="SJAG_00973">
    <property type="gene designation" value="lcp1"/>
</dbReference>
<dbReference type="GO" id="GO:0005634">
    <property type="term" value="C:nucleus"/>
    <property type="evidence" value="ECO:0000318"/>
    <property type="project" value="GO_Central"/>
</dbReference>
<dbReference type="InterPro" id="IPR006671">
    <property type="entry name" value="Cyclin_N"/>
</dbReference>
<evidence type="ECO:0000313" key="4">
    <source>
        <dbReference type="JaponicusDB" id="SJAG_00973"/>
    </source>
</evidence>
<dbReference type="SUPFAM" id="SSF47954">
    <property type="entry name" value="Cyclin-like"/>
    <property type="match status" value="2"/>
</dbReference>
<feature type="domain" description="Cyclin-like" evidence="2">
    <location>
        <begin position="33"/>
        <end position="157"/>
    </location>
</feature>
<keyword evidence="1" id="KW-0195">Cyclin</keyword>
<feature type="domain" description="Cyclin-like" evidence="2">
    <location>
        <begin position="173"/>
        <end position="252"/>
    </location>
</feature>
<dbReference type="GO" id="GO:0000307">
    <property type="term" value="C:cyclin-dependent protein kinase holoenzyme complex"/>
    <property type="evidence" value="ECO:0007669"/>
    <property type="project" value="EnsemblFungi"/>
</dbReference>
<dbReference type="Proteomes" id="UP000001744">
    <property type="component" value="Unassembled WGS sequence"/>
</dbReference>
<dbReference type="AlphaFoldDB" id="B6JX46"/>
<evidence type="ECO:0000313" key="3">
    <source>
        <dbReference type="EMBL" id="EEB05947.1"/>
    </source>
</evidence>
<dbReference type="Pfam" id="PF00134">
    <property type="entry name" value="Cyclin_N"/>
    <property type="match status" value="1"/>
</dbReference>
<comment type="similarity">
    <text evidence="1">Belongs to the cyclin family.</text>
</comment>
<evidence type="ECO:0000259" key="2">
    <source>
        <dbReference type="SMART" id="SM00385"/>
    </source>
</evidence>
<dbReference type="InterPro" id="IPR043198">
    <property type="entry name" value="Cyclin/Ssn8"/>
</dbReference>
<name>B6JX46_SCHJY</name>
<keyword evidence="5" id="KW-1185">Reference proteome</keyword>
<dbReference type="GeneID" id="7050844"/>
<dbReference type="EMBL" id="KE651166">
    <property type="protein sequence ID" value="EEB05947.1"/>
    <property type="molecule type" value="Genomic_DNA"/>
</dbReference>
<evidence type="ECO:0000313" key="5">
    <source>
        <dbReference type="Proteomes" id="UP000001744"/>
    </source>
</evidence>
<gene>
    <name evidence="4" type="primary">lcp1</name>
    <name evidence="3" type="ORF">SJAG_00973</name>
</gene>
<dbReference type="InterPro" id="IPR036915">
    <property type="entry name" value="Cyclin-like_sf"/>
</dbReference>
<dbReference type="RefSeq" id="XP_002172240.1">
    <property type="nucleotide sequence ID" value="XM_002172204.2"/>
</dbReference>
<dbReference type="InterPro" id="IPR013763">
    <property type="entry name" value="Cyclin-like_dom"/>
</dbReference>
<dbReference type="HOGENOM" id="CLU_022000_3_2_1"/>
<dbReference type="Gene3D" id="1.10.472.10">
    <property type="entry name" value="Cyclin-like"/>
    <property type="match status" value="2"/>
</dbReference>
<dbReference type="GO" id="GO:2001178">
    <property type="term" value="P:positive regulation of mediator complex assembly"/>
    <property type="evidence" value="ECO:0007669"/>
    <property type="project" value="EnsemblFungi"/>
</dbReference>
<dbReference type="OMA" id="WEDVWSV"/>
<dbReference type="GO" id="GO:0016538">
    <property type="term" value="F:cyclin-dependent protein serine/threonine kinase regulator activity"/>
    <property type="evidence" value="ECO:0000318"/>
    <property type="project" value="GO_Central"/>
</dbReference>
<evidence type="ECO:0000256" key="1">
    <source>
        <dbReference type="RuleBase" id="RU000383"/>
    </source>
</evidence>
<dbReference type="GO" id="GO:0045944">
    <property type="term" value="P:positive regulation of transcription by RNA polymerase II"/>
    <property type="evidence" value="ECO:0000318"/>
    <property type="project" value="GO_Central"/>
</dbReference>
<dbReference type="eggNOG" id="KOG0835">
    <property type="taxonomic scope" value="Eukaryota"/>
</dbReference>
<accession>B6JX46</accession>
<dbReference type="SMART" id="SM00385">
    <property type="entry name" value="CYCLIN"/>
    <property type="match status" value="2"/>
</dbReference>
<dbReference type="STRING" id="402676.B6JX46"/>
<sequence>MANSLVHVLATREQLAAFDEKEDAERVCLIGSHWIQVMGVLLELRQRVVGTSLVLFRRYCTLRRVNNLEVGMTALTCLLLGCKAAETAVSIKQLCTVGMYVCGMDKIEKKETDACTAGGTDATENTSSDPFVLPSLYDELLLRTTEELLRRELVVLEALNFELHVVLPHALGVQYLQTLGLVRDTQFVQTCWNLMNDALRTRLCVSLAPFCVAVGCVALAARIHHRKLPDEWYRVFDATVQDTADVEAALTAMYSAMLEAQAGPSKPAWMHMREVEYATIH</sequence>
<protein>
    <submittedName>
        <fullName evidence="3">Cyclin L family cyclin</fullName>
    </submittedName>
</protein>
<proteinExistence type="inferred from homology"/>
<organism evidence="3 5">
    <name type="scientific">Schizosaccharomyces japonicus (strain yFS275 / FY16936)</name>
    <name type="common">Fission yeast</name>
    <dbReference type="NCBI Taxonomy" id="402676"/>
    <lineage>
        <taxon>Eukaryota</taxon>
        <taxon>Fungi</taxon>
        <taxon>Dikarya</taxon>
        <taxon>Ascomycota</taxon>
        <taxon>Taphrinomycotina</taxon>
        <taxon>Schizosaccharomycetes</taxon>
        <taxon>Schizosaccharomycetales</taxon>
        <taxon>Schizosaccharomycetaceae</taxon>
        <taxon>Schizosaccharomyces</taxon>
    </lineage>
</organism>
<dbReference type="PIRSF" id="PIRSF028758">
    <property type="entry name" value="Cyclin, C/H/G types"/>
    <property type="match status" value="1"/>
</dbReference>
<dbReference type="PANTHER" id="PTHR10026">
    <property type="entry name" value="CYCLIN"/>
    <property type="match status" value="1"/>
</dbReference>